<sequence>MMKDKKGIMKKLFSKSFFIELDEALTYPSSEVITSAIEGYAAECNERLTFESKAKPITFYLENVMYCAEIKMARGGYYISCSEV</sequence>
<protein>
    <recommendedName>
        <fullName evidence="3">DUF4318 domain-containing protein</fullName>
    </recommendedName>
</protein>
<comment type="caution">
    <text evidence="1">The sequence shown here is derived from an EMBL/GenBank/DDBJ whole genome shotgun (WGS) entry which is preliminary data.</text>
</comment>
<reference evidence="1 2" key="1">
    <citation type="submission" date="2017-09" db="EMBL/GenBank/DDBJ databases">
        <title>Large-scale bioinformatics analysis of Bacillus genomes uncovers conserved roles of natural products in bacterial physiology.</title>
        <authorList>
            <consortium name="Agbiome Team Llc"/>
            <person name="Bleich R.M."/>
            <person name="Grubbs K.J."/>
            <person name="Santa Maria K.C."/>
            <person name="Allen S.E."/>
            <person name="Farag S."/>
            <person name="Shank E.A."/>
            <person name="Bowers A."/>
        </authorList>
    </citation>
    <scope>NUCLEOTIDE SEQUENCE [LARGE SCALE GENOMIC DNA]</scope>
    <source>
        <strain evidence="1 2">AFS046104</strain>
    </source>
</reference>
<dbReference type="AlphaFoldDB" id="A0A2A8TZ82"/>
<dbReference type="RefSeq" id="WP_097831901.1">
    <property type="nucleotide sequence ID" value="NZ_CP089518.1"/>
</dbReference>
<evidence type="ECO:0000313" key="1">
    <source>
        <dbReference type="EMBL" id="PGQ05344.1"/>
    </source>
</evidence>
<evidence type="ECO:0008006" key="3">
    <source>
        <dbReference type="Google" id="ProtNLM"/>
    </source>
</evidence>
<proteinExistence type="predicted"/>
<dbReference type="InterPro" id="IPR025467">
    <property type="entry name" value="DUF4318"/>
</dbReference>
<accession>A0A2A8TZ82</accession>
<name>A0A2A8TZ82_BACCE</name>
<gene>
    <name evidence="1" type="ORF">COA08_27365</name>
</gene>
<dbReference type="Pfam" id="PF14201">
    <property type="entry name" value="DUF4318"/>
    <property type="match status" value="1"/>
</dbReference>
<dbReference type="Proteomes" id="UP000221438">
    <property type="component" value="Unassembled WGS sequence"/>
</dbReference>
<organism evidence="1 2">
    <name type="scientific">Bacillus cereus</name>
    <dbReference type="NCBI Taxonomy" id="1396"/>
    <lineage>
        <taxon>Bacteria</taxon>
        <taxon>Bacillati</taxon>
        <taxon>Bacillota</taxon>
        <taxon>Bacilli</taxon>
        <taxon>Bacillales</taxon>
        <taxon>Bacillaceae</taxon>
        <taxon>Bacillus</taxon>
        <taxon>Bacillus cereus group</taxon>
    </lineage>
</organism>
<evidence type="ECO:0000313" key="2">
    <source>
        <dbReference type="Proteomes" id="UP000221438"/>
    </source>
</evidence>
<dbReference type="EMBL" id="NUJQ01000048">
    <property type="protein sequence ID" value="PGQ05344.1"/>
    <property type="molecule type" value="Genomic_DNA"/>
</dbReference>